<dbReference type="GeneTree" id="ENSGT00940000154873"/>
<accession>A0A8C4R1R0</accession>
<evidence type="ECO:0000313" key="7">
    <source>
        <dbReference type="Proteomes" id="UP000694388"/>
    </source>
</evidence>
<organism evidence="6 7">
    <name type="scientific">Eptatretus burgeri</name>
    <name type="common">Inshore hagfish</name>
    <dbReference type="NCBI Taxonomy" id="7764"/>
    <lineage>
        <taxon>Eukaryota</taxon>
        <taxon>Metazoa</taxon>
        <taxon>Chordata</taxon>
        <taxon>Craniata</taxon>
        <taxon>Vertebrata</taxon>
        <taxon>Cyclostomata</taxon>
        <taxon>Myxini</taxon>
        <taxon>Myxiniformes</taxon>
        <taxon>Myxinidae</taxon>
        <taxon>Eptatretinae</taxon>
        <taxon>Eptatretus</taxon>
    </lineage>
</organism>
<evidence type="ECO:0000256" key="1">
    <source>
        <dbReference type="ARBA" id="ARBA00006484"/>
    </source>
</evidence>
<dbReference type="InterPro" id="IPR002347">
    <property type="entry name" value="SDR_fam"/>
</dbReference>
<dbReference type="Proteomes" id="UP000694388">
    <property type="component" value="Unplaced"/>
</dbReference>
<reference evidence="6" key="2">
    <citation type="submission" date="2025-09" db="UniProtKB">
        <authorList>
            <consortium name="Ensembl"/>
        </authorList>
    </citation>
    <scope>IDENTIFICATION</scope>
</reference>
<sequence length="249" mass="26594">MTCNVMEIRFDGKRALVTGAGKGIGRAVAVALDKGGAQVVALSRTGEDLEALKKECSDITTVVVDLLDWDGTEVALAGVGPVDLLVNNAGVADNQPFLEVTRTAWDRTFDTNVKAVFHVSQLVARGMRDKGSGGAIVNVSSVASQRALQNHTAYCSSKGALDMLTKVMALELAPYKIRVNSVHPTVVMTPMGRKEWSDPSRAAVLQTRIPMGRFVEEEEVVNCILFLLSNASEMVHGAQLTIDGGLLVN</sequence>
<dbReference type="GO" id="GO:0006006">
    <property type="term" value="P:glucose metabolic process"/>
    <property type="evidence" value="ECO:0007669"/>
    <property type="project" value="TreeGrafter"/>
</dbReference>
<name>A0A8C4R1R0_EPTBU</name>
<protein>
    <submittedName>
        <fullName evidence="6">Dicarbonyl and L-xylulose reductase</fullName>
    </submittedName>
</protein>
<comment type="similarity">
    <text evidence="1">Belongs to the short-chain dehydrogenases/reductases (SDR) family.</text>
</comment>
<evidence type="ECO:0000259" key="5">
    <source>
        <dbReference type="SMART" id="SM00822"/>
    </source>
</evidence>
<dbReference type="PRINTS" id="PR00080">
    <property type="entry name" value="SDRFAMILY"/>
</dbReference>
<evidence type="ECO:0000256" key="2">
    <source>
        <dbReference type="ARBA" id="ARBA00011881"/>
    </source>
</evidence>
<proteinExistence type="inferred from homology"/>
<reference evidence="6" key="1">
    <citation type="submission" date="2025-08" db="UniProtKB">
        <authorList>
            <consortium name="Ensembl"/>
        </authorList>
    </citation>
    <scope>IDENTIFICATION</scope>
</reference>
<keyword evidence="3" id="KW-0521">NADP</keyword>
<dbReference type="Ensembl" id="ENSEBUT00000023408.1">
    <property type="protein sequence ID" value="ENSEBUP00000022832.1"/>
    <property type="gene ID" value="ENSEBUG00000014072.1"/>
</dbReference>
<dbReference type="InterPro" id="IPR057326">
    <property type="entry name" value="KR_dom"/>
</dbReference>
<keyword evidence="4" id="KW-0560">Oxidoreductase</keyword>
<evidence type="ECO:0000313" key="6">
    <source>
        <dbReference type="Ensembl" id="ENSEBUP00000022832.1"/>
    </source>
</evidence>
<dbReference type="InterPro" id="IPR051737">
    <property type="entry name" value="L-xylulose/Carbonyl_redctase"/>
</dbReference>
<evidence type="ECO:0000256" key="4">
    <source>
        <dbReference type="ARBA" id="ARBA00023002"/>
    </source>
</evidence>
<evidence type="ECO:0000256" key="3">
    <source>
        <dbReference type="ARBA" id="ARBA00022857"/>
    </source>
</evidence>
<dbReference type="GO" id="GO:0004090">
    <property type="term" value="F:carbonyl reductase (NADPH) activity"/>
    <property type="evidence" value="ECO:0007669"/>
    <property type="project" value="TreeGrafter"/>
</dbReference>
<dbReference type="PROSITE" id="PS00061">
    <property type="entry name" value="ADH_SHORT"/>
    <property type="match status" value="1"/>
</dbReference>
<feature type="domain" description="Ketoreductase" evidence="5">
    <location>
        <begin position="13"/>
        <end position="193"/>
    </location>
</feature>
<dbReference type="SUPFAM" id="SSF51735">
    <property type="entry name" value="NAD(P)-binding Rossmann-fold domains"/>
    <property type="match status" value="1"/>
</dbReference>
<dbReference type="GO" id="GO:0005997">
    <property type="term" value="P:xylulose metabolic process"/>
    <property type="evidence" value="ECO:0007669"/>
    <property type="project" value="TreeGrafter"/>
</dbReference>
<dbReference type="Pfam" id="PF13561">
    <property type="entry name" value="adh_short_C2"/>
    <property type="match status" value="1"/>
</dbReference>
<comment type="subunit">
    <text evidence="2">Homotetramer.</text>
</comment>
<dbReference type="Gene3D" id="3.40.50.720">
    <property type="entry name" value="NAD(P)-binding Rossmann-like Domain"/>
    <property type="match status" value="1"/>
</dbReference>
<dbReference type="OMA" id="FPQWGAY"/>
<dbReference type="InterPro" id="IPR020904">
    <property type="entry name" value="Sc_DH/Rdtase_CS"/>
</dbReference>
<dbReference type="AlphaFoldDB" id="A0A8C4R1R0"/>
<keyword evidence="7" id="KW-1185">Reference proteome</keyword>
<dbReference type="GO" id="GO:0050038">
    <property type="term" value="F:L-xylulose reductase (NADPH) activity"/>
    <property type="evidence" value="ECO:0007669"/>
    <property type="project" value="TreeGrafter"/>
</dbReference>
<dbReference type="PRINTS" id="PR00081">
    <property type="entry name" value="GDHRDH"/>
</dbReference>
<dbReference type="FunFam" id="3.40.50.720:FF:000214">
    <property type="entry name" value="L-xylulose reductase"/>
    <property type="match status" value="1"/>
</dbReference>
<dbReference type="SMART" id="SM00822">
    <property type="entry name" value="PKS_KR"/>
    <property type="match status" value="1"/>
</dbReference>
<dbReference type="GO" id="GO:0006629">
    <property type="term" value="P:lipid metabolic process"/>
    <property type="evidence" value="ECO:0007669"/>
    <property type="project" value="UniProtKB-ARBA"/>
</dbReference>
<dbReference type="PANTHER" id="PTHR44252">
    <property type="entry name" value="D-ERYTHRULOSE REDUCTASE"/>
    <property type="match status" value="1"/>
</dbReference>
<dbReference type="PANTHER" id="PTHR44252:SF3">
    <property type="entry name" value="D-ERYTHRULOSE REDUCTASE-RELATED"/>
    <property type="match status" value="1"/>
</dbReference>
<dbReference type="InterPro" id="IPR036291">
    <property type="entry name" value="NAD(P)-bd_dom_sf"/>
</dbReference>